<gene>
    <name evidence="13" type="ORF">FJO69_00660</name>
</gene>
<dbReference type="Pfam" id="PF00004">
    <property type="entry name" value="AAA"/>
    <property type="match status" value="1"/>
</dbReference>
<dbReference type="Gene3D" id="1.10.8.60">
    <property type="match status" value="1"/>
</dbReference>
<dbReference type="CDD" id="cd19499">
    <property type="entry name" value="RecA-like_ClpB_Hsp104-like"/>
    <property type="match status" value="1"/>
</dbReference>
<dbReference type="Pfam" id="PF07724">
    <property type="entry name" value="AAA_2"/>
    <property type="match status" value="1"/>
</dbReference>
<dbReference type="Gene3D" id="3.40.50.300">
    <property type="entry name" value="P-loop containing nucleotide triphosphate hydrolases"/>
    <property type="match status" value="3"/>
</dbReference>
<evidence type="ECO:0000313" key="14">
    <source>
        <dbReference type="Proteomes" id="UP000319776"/>
    </source>
</evidence>
<comment type="subcellular location">
    <subcellularLocation>
        <location evidence="1">Cytoplasm</location>
    </subcellularLocation>
</comment>
<evidence type="ECO:0000259" key="12">
    <source>
        <dbReference type="SMART" id="SM01086"/>
    </source>
</evidence>
<dbReference type="InterPro" id="IPR001270">
    <property type="entry name" value="ClpA/B"/>
</dbReference>
<keyword evidence="5 9" id="KW-0067">ATP-binding</keyword>
<evidence type="ECO:0000313" key="13">
    <source>
        <dbReference type="EMBL" id="TPE58104.1"/>
    </source>
</evidence>
<evidence type="ECO:0000256" key="4">
    <source>
        <dbReference type="ARBA" id="ARBA00022741"/>
    </source>
</evidence>
<dbReference type="RefSeq" id="WP_140781077.1">
    <property type="nucleotide sequence ID" value="NZ_VFSS01000001.1"/>
</dbReference>
<feature type="domain" description="AAA+ ATPase" evidence="11">
    <location>
        <begin position="52"/>
        <end position="198"/>
    </location>
</feature>
<dbReference type="InterPro" id="IPR050130">
    <property type="entry name" value="ClpA_ClpB"/>
</dbReference>
<dbReference type="FunFam" id="3.40.50.300:FF:000025">
    <property type="entry name" value="ATP-dependent Clp protease subunit"/>
    <property type="match status" value="1"/>
</dbReference>
<dbReference type="OrthoDB" id="9803641at2"/>
<dbReference type="InterPro" id="IPR028299">
    <property type="entry name" value="ClpA/B_CS2"/>
</dbReference>
<dbReference type="GO" id="GO:0034605">
    <property type="term" value="P:cellular response to heat"/>
    <property type="evidence" value="ECO:0007669"/>
    <property type="project" value="TreeGrafter"/>
</dbReference>
<dbReference type="InterPro" id="IPR003593">
    <property type="entry name" value="AAA+_ATPase"/>
</dbReference>
<feature type="coiled-coil region" evidence="10">
    <location>
        <begin position="267"/>
        <end position="384"/>
    </location>
</feature>
<evidence type="ECO:0000256" key="3">
    <source>
        <dbReference type="ARBA" id="ARBA00022737"/>
    </source>
</evidence>
<keyword evidence="4 9" id="KW-0547">Nucleotide-binding</keyword>
<dbReference type="InterPro" id="IPR003959">
    <property type="entry name" value="ATPase_AAA_core"/>
</dbReference>
<accession>A0A501XCT9</accession>
<keyword evidence="7 9" id="KW-0143">Chaperone</keyword>
<proteinExistence type="inferred from homology"/>
<evidence type="ECO:0000256" key="7">
    <source>
        <dbReference type="ARBA" id="ARBA00023186"/>
    </source>
</evidence>
<evidence type="ECO:0000256" key="5">
    <source>
        <dbReference type="ARBA" id="ARBA00022840"/>
    </source>
</evidence>
<keyword evidence="6 10" id="KW-0175">Coiled coil</keyword>
<evidence type="ECO:0000256" key="2">
    <source>
        <dbReference type="ARBA" id="ARBA00008675"/>
    </source>
</evidence>
<protein>
    <submittedName>
        <fullName evidence="13">AAA family ATPase</fullName>
    </submittedName>
</protein>
<evidence type="ECO:0000256" key="9">
    <source>
        <dbReference type="RuleBase" id="RU004432"/>
    </source>
</evidence>
<dbReference type="SMART" id="SM01086">
    <property type="entry name" value="ClpB_D2-small"/>
    <property type="match status" value="1"/>
</dbReference>
<evidence type="ECO:0000256" key="8">
    <source>
        <dbReference type="ARBA" id="ARBA00026057"/>
    </source>
</evidence>
<dbReference type="InterPro" id="IPR027417">
    <property type="entry name" value="P-loop_NTPase"/>
</dbReference>
<dbReference type="InterPro" id="IPR018368">
    <property type="entry name" value="ClpA/B_CS1"/>
</dbReference>
<keyword evidence="14" id="KW-1185">Reference proteome</keyword>
<sequence length="713" mass="80807">MQASWTPNEENKDPLKEFGRNLTDLARQNKLEPVINRDDEIRSLVRILSRKTKNNPVLVGEPGVGKTAIVEGLARKIVENQVPENLKSKEVIEIDLPALIAGTQYRGQFEERLKKLIKRIEESNGEIILFIDEIHMIVGAGGTGEGNMDAANMLKPMMARGQLHLIGATTLDEYRKYIEKDPALERRMQKVSIAEPSVEDTILILRGIKERFESYHEVKIEDSALVAAANLSARYISDRFLPDKAIDLVDEAASNIKTEMNYLPQPLESVIHQIAKLEIEKAALENDVDKKNAKKTERLEEIEKELAILKVKKTSLEKAWNKEKEDIQRITSITDKIEELKRKLPLLQSEGKYVEASKIMYVLVPELEKERTQLEESLDARDDRLIKEVVDAEEVAQIVSKWTKIPITKLLETQKDKLINLEKTLIKRVKGQKEAIKLVAEAIQRSKANINDPNRPIGSFLFLGPTGVGKTELARALADALFDDENHIIRLDMSEYMEKHSVSKLIGSPPGYVGFENGGQLTEKVRQNPYSIVLFDEIEKAHFDVLNIMLQILDNGTLTDSTGRVVNFRNTIIIMTSNVGSSEIIAKSLTPDGIKALLLKNFKPEFINRIDEIIPFNPLSPAVVESIVKLEVNKLKDRVEKHQNIFLNFQDKLIQYIAKNAYDPAFGARPIRRYIQKHIENKLAIAIIEETIKEGDVVSVTLNEDNEIEFITQ</sequence>
<dbReference type="EMBL" id="VFSS01000001">
    <property type="protein sequence ID" value="TPE58104.1"/>
    <property type="molecule type" value="Genomic_DNA"/>
</dbReference>
<dbReference type="AlphaFoldDB" id="A0A501XCT9"/>
<comment type="caution">
    <text evidence="13">The sequence shown here is derived from an EMBL/GenBank/DDBJ whole genome shotgun (WGS) entry which is preliminary data.</text>
</comment>
<dbReference type="PANTHER" id="PTHR11638:SF18">
    <property type="entry name" value="HEAT SHOCK PROTEIN 104"/>
    <property type="match status" value="1"/>
</dbReference>
<comment type="similarity">
    <text evidence="2 9">Belongs to the ClpA/ClpB family.</text>
</comment>
<dbReference type="InterPro" id="IPR041546">
    <property type="entry name" value="ClpA/ClpB_AAA_lid"/>
</dbReference>
<comment type="subunit">
    <text evidence="8">Homohexamer. The oligomerization is ATP-dependent.</text>
</comment>
<evidence type="ECO:0000256" key="1">
    <source>
        <dbReference type="ARBA" id="ARBA00004496"/>
    </source>
</evidence>
<evidence type="ECO:0000256" key="10">
    <source>
        <dbReference type="SAM" id="Coils"/>
    </source>
</evidence>
<dbReference type="Proteomes" id="UP000319776">
    <property type="component" value="Unassembled WGS sequence"/>
</dbReference>
<dbReference type="SUPFAM" id="SSF52540">
    <property type="entry name" value="P-loop containing nucleoside triphosphate hydrolases"/>
    <property type="match status" value="2"/>
</dbReference>
<reference evidence="13 14" key="1">
    <citation type="submission" date="2019-06" db="EMBL/GenBank/DDBJ databases">
        <title>Mycoplasma falconis type strain whole genome sequence.</title>
        <authorList>
            <person name="Spergser J."/>
        </authorList>
    </citation>
    <scope>NUCLEOTIDE SEQUENCE [LARGE SCALE GENOMIC DNA]</scope>
    <source>
        <strain evidence="13 14">ATCC 51372</strain>
    </source>
</reference>
<dbReference type="PRINTS" id="PR00300">
    <property type="entry name" value="CLPPROTEASEA"/>
</dbReference>
<evidence type="ECO:0000259" key="11">
    <source>
        <dbReference type="SMART" id="SM00382"/>
    </source>
</evidence>
<dbReference type="PROSITE" id="PS00871">
    <property type="entry name" value="CLPAB_2"/>
    <property type="match status" value="1"/>
</dbReference>
<dbReference type="GO" id="GO:0005737">
    <property type="term" value="C:cytoplasm"/>
    <property type="evidence" value="ECO:0007669"/>
    <property type="project" value="UniProtKB-SubCell"/>
</dbReference>
<dbReference type="PROSITE" id="PS00870">
    <property type="entry name" value="CLPAB_1"/>
    <property type="match status" value="1"/>
</dbReference>
<dbReference type="CDD" id="cd00009">
    <property type="entry name" value="AAA"/>
    <property type="match status" value="1"/>
</dbReference>
<feature type="domain" description="Clp ATPase C-terminal" evidence="12">
    <location>
        <begin position="619"/>
        <end position="710"/>
    </location>
</feature>
<name>A0A501XCT9_9BACT</name>
<dbReference type="SMART" id="SM00382">
    <property type="entry name" value="AAA"/>
    <property type="match status" value="2"/>
</dbReference>
<dbReference type="Pfam" id="PF10431">
    <property type="entry name" value="ClpB_D2-small"/>
    <property type="match status" value="1"/>
</dbReference>
<dbReference type="FunFam" id="3.40.50.300:FF:000120">
    <property type="entry name" value="ATP-dependent chaperone ClpB"/>
    <property type="match status" value="1"/>
</dbReference>
<dbReference type="PANTHER" id="PTHR11638">
    <property type="entry name" value="ATP-DEPENDENT CLP PROTEASE"/>
    <property type="match status" value="1"/>
</dbReference>
<evidence type="ECO:0000256" key="6">
    <source>
        <dbReference type="ARBA" id="ARBA00023054"/>
    </source>
</evidence>
<dbReference type="InterPro" id="IPR019489">
    <property type="entry name" value="Clp_ATPase_C"/>
</dbReference>
<dbReference type="GO" id="GO:0016887">
    <property type="term" value="F:ATP hydrolysis activity"/>
    <property type="evidence" value="ECO:0007669"/>
    <property type="project" value="InterPro"/>
</dbReference>
<dbReference type="Pfam" id="PF17871">
    <property type="entry name" value="AAA_lid_9"/>
    <property type="match status" value="1"/>
</dbReference>
<dbReference type="GO" id="GO:0005524">
    <property type="term" value="F:ATP binding"/>
    <property type="evidence" value="ECO:0007669"/>
    <property type="project" value="UniProtKB-KW"/>
</dbReference>
<dbReference type="FunFam" id="3.40.50.300:FF:000010">
    <property type="entry name" value="Chaperone clpB 1, putative"/>
    <property type="match status" value="1"/>
</dbReference>
<keyword evidence="3" id="KW-0677">Repeat</keyword>
<feature type="domain" description="AAA+ ATPase" evidence="11">
    <location>
        <begin position="456"/>
        <end position="601"/>
    </location>
</feature>
<organism evidence="13 14">
    <name type="scientific">[Mycoplasma] falconis</name>
    <dbReference type="NCBI Taxonomy" id="92403"/>
    <lineage>
        <taxon>Bacteria</taxon>
        <taxon>Bacillati</taxon>
        <taxon>Mycoplasmatota</taxon>
        <taxon>Mycoplasmoidales</taxon>
        <taxon>Metamycoplasmataceae</taxon>
        <taxon>Metamycoplasma</taxon>
    </lineage>
</organism>